<feature type="domain" description="ABC transmembrane type-1" evidence="11">
    <location>
        <begin position="38"/>
        <end position="320"/>
    </location>
</feature>
<comment type="caution">
    <text evidence="12">The sequence shown here is derived from an EMBL/GenBank/DDBJ whole genome shotgun (WGS) entry which is preliminary data.</text>
</comment>
<evidence type="ECO:0000313" key="12">
    <source>
        <dbReference type="EMBL" id="EJF76352.1"/>
    </source>
</evidence>
<proteinExistence type="inferred from homology"/>
<reference evidence="12 13" key="1">
    <citation type="submission" date="2012-03" db="EMBL/GenBank/DDBJ databases">
        <title>The Genome Sequence of Bartonella birtlesii LL-WM9.</title>
        <authorList>
            <consortium name="The Broad Institute Genome Sequencing Platform"/>
            <consortium name="The Broad Institute Genome Sequencing Center for Infectious Disease"/>
            <person name="Feldgarden M."/>
            <person name="Kirby J."/>
            <person name="Kosoy M."/>
            <person name="Birtles R."/>
            <person name="Probert W.S."/>
            <person name="Chiaraviglio L."/>
            <person name="Young S.K."/>
            <person name="Zeng Q."/>
            <person name="Gargeya S."/>
            <person name="Fitzgerald M."/>
            <person name="Haas B."/>
            <person name="Abouelleil A."/>
            <person name="Alvarado L."/>
            <person name="Arachchi H.M."/>
            <person name="Berlin A."/>
            <person name="Chapman S.B."/>
            <person name="Gearin G."/>
            <person name="Goldberg J."/>
            <person name="Griggs A."/>
            <person name="Gujja S."/>
            <person name="Hansen M."/>
            <person name="Heiman D."/>
            <person name="Howarth C."/>
            <person name="Larimer J."/>
            <person name="Lui A."/>
            <person name="MacDonald P.J.P."/>
            <person name="McCowen C."/>
            <person name="Montmayeur A."/>
            <person name="Murphy C."/>
            <person name="Neiman D."/>
            <person name="Pearson M."/>
            <person name="Priest M."/>
            <person name="Roberts A."/>
            <person name="Saif S."/>
            <person name="Shea T."/>
            <person name="Sisk P."/>
            <person name="Stolte C."/>
            <person name="Sykes S."/>
            <person name="Wortman J."/>
            <person name="Nusbaum C."/>
            <person name="Birren B."/>
        </authorList>
    </citation>
    <scope>NUCLEOTIDE SEQUENCE [LARGE SCALE GENOMIC DNA]</scope>
    <source>
        <strain evidence="12 13">LL-WM9</strain>
    </source>
</reference>
<keyword evidence="13" id="KW-1185">Reference proteome</keyword>
<evidence type="ECO:0000256" key="6">
    <source>
        <dbReference type="ARBA" id="ARBA00022989"/>
    </source>
</evidence>
<keyword evidence="3 9" id="KW-0812">Transmembrane</keyword>
<dbReference type="InterPro" id="IPR003439">
    <property type="entry name" value="ABC_transporter-like_ATP-bd"/>
</dbReference>
<dbReference type="Pfam" id="PF00664">
    <property type="entry name" value="ABC_membrane"/>
    <property type="match status" value="1"/>
</dbReference>
<comment type="subcellular location">
    <subcellularLocation>
        <location evidence="1">Cell membrane</location>
        <topology evidence="1">Multi-pass membrane protein</topology>
    </subcellularLocation>
</comment>
<dbReference type="PROSITE" id="PS00211">
    <property type="entry name" value="ABC_TRANSPORTER_1"/>
    <property type="match status" value="1"/>
</dbReference>
<dbReference type="InterPro" id="IPR003593">
    <property type="entry name" value="AAA+_ATPase"/>
</dbReference>
<dbReference type="InterPro" id="IPR039421">
    <property type="entry name" value="Type_1_exporter"/>
</dbReference>
<feature type="transmembrane region" description="Helical" evidence="9">
    <location>
        <begin position="255"/>
        <end position="279"/>
    </location>
</feature>
<dbReference type="CDD" id="cd18575">
    <property type="entry name" value="ABC_6TM_bac_exporter_ABCB8_10_like"/>
    <property type="match status" value="1"/>
</dbReference>
<name>J1IXE9_9HYPH</name>
<gene>
    <name evidence="12" type="ORF">ME7_00896</name>
</gene>
<sequence length="596" mass="64888">MNLLYHSEKSTESSAKKSSFSSLKTFGPYLVRYRWLFIFAFVALSVAALITLALPVAIGKMFDHGFSTSSHGHINFYFFILFALALLLALASSCRYYCVITLGERIVADLRCDVFVHIMRLSPAFFDKSHSGELVSRLLTDTTQIKLAVGSTASTALRHLIVVIGAIVMMVITNAKLSALVLLAIPFVAIPLVVFGRKVRTRTRAAQDRLADANALATEQVSAIRTVQAFTAEKLIATRFAQLVERAFQTARASVILRSFFTGFAIFLVFSSVVTVLWIGSRDVLNGTMTAGTLGQFVLYAVFGASTFAQLSELGAELIQAVGAAERLAELLQEKPTILVPQNPLPLAQPVRGALVFDQVDFTYPSRPQEKILRSLSFSIKEGETVAFVGASGAGKSTIFSLILRFYDPTSGQIRFDGVEINRLSLQDLRSAISYVPQDVAIFDGTLRDNITFGTEKSNEEEIIAAAKAANALEFIEALPNGFDTQVGERGTMLSGGQKQRIGIARAILRNAPLLLLDEATSALDANSEKLVQDALEGLMQNRTTLVIAHRLATILKADRILVMDKGALVEEGTHAELVAKNGVYAYLAKLQFSPE</sequence>
<dbReference type="Pfam" id="PF00005">
    <property type="entry name" value="ABC_tran"/>
    <property type="match status" value="1"/>
</dbReference>
<evidence type="ECO:0000256" key="9">
    <source>
        <dbReference type="SAM" id="Phobius"/>
    </source>
</evidence>
<dbReference type="PROSITE" id="PS50893">
    <property type="entry name" value="ABC_TRANSPORTER_2"/>
    <property type="match status" value="1"/>
</dbReference>
<dbReference type="AlphaFoldDB" id="J1IXE9"/>
<dbReference type="GO" id="GO:0005886">
    <property type="term" value="C:plasma membrane"/>
    <property type="evidence" value="ECO:0007669"/>
    <property type="project" value="UniProtKB-SubCell"/>
</dbReference>
<feature type="transmembrane region" description="Helical" evidence="9">
    <location>
        <begin position="147"/>
        <end position="171"/>
    </location>
</feature>
<dbReference type="RefSeq" id="WP_006589822.1">
    <property type="nucleotide sequence ID" value="NZ_JH725077.1"/>
</dbReference>
<dbReference type="SUPFAM" id="SSF52540">
    <property type="entry name" value="P-loop containing nucleoside triphosphate hydrolases"/>
    <property type="match status" value="1"/>
</dbReference>
<organism evidence="12 13">
    <name type="scientific">Bartonella birtlesii LL-WM9</name>
    <dbReference type="NCBI Taxonomy" id="1094552"/>
    <lineage>
        <taxon>Bacteria</taxon>
        <taxon>Pseudomonadati</taxon>
        <taxon>Pseudomonadota</taxon>
        <taxon>Alphaproteobacteria</taxon>
        <taxon>Hyphomicrobiales</taxon>
        <taxon>Bartonellaceae</taxon>
        <taxon>Bartonella</taxon>
    </lineage>
</organism>
<dbReference type="GO" id="GO:0015421">
    <property type="term" value="F:ABC-type oligopeptide transporter activity"/>
    <property type="evidence" value="ECO:0007669"/>
    <property type="project" value="TreeGrafter"/>
</dbReference>
<feature type="transmembrane region" description="Helical" evidence="9">
    <location>
        <begin position="35"/>
        <end position="56"/>
    </location>
</feature>
<dbReference type="SMART" id="SM00382">
    <property type="entry name" value="AAA"/>
    <property type="match status" value="1"/>
</dbReference>
<dbReference type="InterPro" id="IPR011527">
    <property type="entry name" value="ABC1_TM_dom"/>
</dbReference>
<evidence type="ECO:0000256" key="2">
    <source>
        <dbReference type="ARBA" id="ARBA00005417"/>
    </source>
</evidence>
<feature type="transmembrane region" description="Helical" evidence="9">
    <location>
        <begin position="177"/>
        <end position="195"/>
    </location>
</feature>
<dbReference type="Gene3D" id="1.20.1560.10">
    <property type="entry name" value="ABC transporter type 1, transmembrane domain"/>
    <property type="match status" value="1"/>
</dbReference>
<keyword evidence="6 9" id="KW-1133">Transmembrane helix</keyword>
<comment type="function">
    <text evidence="8">Part of an ABC transporter complex. Transmembrane domains (TMD) form a pore in the inner membrane and the ATP-binding domain (NBD) is responsible for energy generation.</text>
</comment>
<evidence type="ECO:0000256" key="8">
    <source>
        <dbReference type="ARBA" id="ARBA00024725"/>
    </source>
</evidence>
<comment type="similarity">
    <text evidence="2">Belongs to the ABC transporter superfamily.</text>
</comment>
<accession>J1IXE9</accession>
<keyword evidence="4" id="KW-0547">Nucleotide-binding</keyword>
<evidence type="ECO:0000259" key="10">
    <source>
        <dbReference type="PROSITE" id="PS50893"/>
    </source>
</evidence>
<feature type="transmembrane region" description="Helical" evidence="9">
    <location>
        <begin position="76"/>
        <end position="98"/>
    </location>
</feature>
<dbReference type="NCBIfam" id="TIGR02204">
    <property type="entry name" value="MsbA_rel"/>
    <property type="match status" value="1"/>
</dbReference>
<dbReference type="EMBL" id="AIMC01000020">
    <property type="protein sequence ID" value="EJF76352.1"/>
    <property type="molecule type" value="Genomic_DNA"/>
</dbReference>
<evidence type="ECO:0000256" key="4">
    <source>
        <dbReference type="ARBA" id="ARBA00022741"/>
    </source>
</evidence>
<dbReference type="Proteomes" id="UP000008748">
    <property type="component" value="Unassembled WGS sequence"/>
</dbReference>
<dbReference type="PANTHER" id="PTHR43394:SF1">
    <property type="entry name" value="ATP-BINDING CASSETTE SUB-FAMILY B MEMBER 10, MITOCHONDRIAL"/>
    <property type="match status" value="1"/>
</dbReference>
<protein>
    <submittedName>
        <fullName evidence="12">ABC transporter, permease/ATP-binding protein</fullName>
    </submittedName>
</protein>
<dbReference type="InterPro" id="IPR036640">
    <property type="entry name" value="ABC1_TM_sf"/>
</dbReference>
<evidence type="ECO:0000256" key="7">
    <source>
        <dbReference type="ARBA" id="ARBA00023136"/>
    </source>
</evidence>
<keyword evidence="5 12" id="KW-0067">ATP-binding</keyword>
<dbReference type="PROSITE" id="PS50929">
    <property type="entry name" value="ABC_TM1F"/>
    <property type="match status" value="1"/>
</dbReference>
<evidence type="ECO:0000256" key="3">
    <source>
        <dbReference type="ARBA" id="ARBA00022692"/>
    </source>
</evidence>
<keyword evidence="7 9" id="KW-0472">Membrane</keyword>
<dbReference type="GO" id="GO:0016887">
    <property type="term" value="F:ATP hydrolysis activity"/>
    <property type="evidence" value="ECO:0007669"/>
    <property type="project" value="InterPro"/>
</dbReference>
<dbReference type="PATRIC" id="fig|1094552.3.peg.1004"/>
<dbReference type="SUPFAM" id="SSF90123">
    <property type="entry name" value="ABC transporter transmembrane region"/>
    <property type="match status" value="1"/>
</dbReference>
<dbReference type="GO" id="GO:0005524">
    <property type="term" value="F:ATP binding"/>
    <property type="evidence" value="ECO:0007669"/>
    <property type="project" value="UniProtKB-KW"/>
</dbReference>
<dbReference type="HOGENOM" id="CLU_000604_84_3_5"/>
<evidence type="ECO:0000259" key="11">
    <source>
        <dbReference type="PROSITE" id="PS50929"/>
    </source>
</evidence>
<dbReference type="Gene3D" id="3.40.50.300">
    <property type="entry name" value="P-loop containing nucleotide triphosphate hydrolases"/>
    <property type="match status" value="1"/>
</dbReference>
<evidence type="ECO:0000256" key="5">
    <source>
        <dbReference type="ARBA" id="ARBA00022840"/>
    </source>
</evidence>
<dbReference type="InterPro" id="IPR011918">
    <property type="entry name" value="ABC_MsbA_ATP-bd"/>
</dbReference>
<dbReference type="FunFam" id="3.40.50.300:FF:000218">
    <property type="entry name" value="Multidrug ABC transporter ATP-binding protein"/>
    <property type="match status" value="1"/>
</dbReference>
<dbReference type="InterPro" id="IPR027417">
    <property type="entry name" value="P-loop_NTPase"/>
</dbReference>
<evidence type="ECO:0000313" key="13">
    <source>
        <dbReference type="Proteomes" id="UP000008748"/>
    </source>
</evidence>
<evidence type="ECO:0000256" key="1">
    <source>
        <dbReference type="ARBA" id="ARBA00004651"/>
    </source>
</evidence>
<dbReference type="PANTHER" id="PTHR43394">
    <property type="entry name" value="ATP-DEPENDENT PERMEASE MDL1, MITOCHONDRIAL"/>
    <property type="match status" value="1"/>
</dbReference>
<feature type="domain" description="ABC transporter" evidence="10">
    <location>
        <begin position="355"/>
        <end position="591"/>
    </location>
</feature>
<dbReference type="InterPro" id="IPR017871">
    <property type="entry name" value="ABC_transporter-like_CS"/>
</dbReference>